<keyword evidence="8 11" id="KW-0675">Receptor</keyword>
<feature type="transmembrane region" description="Helical" evidence="12">
    <location>
        <begin position="114"/>
        <end position="134"/>
    </location>
</feature>
<evidence type="ECO:0000256" key="2">
    <source>
        <dbReference type="ARBA" id="ARBA00022475"/>
    </source>
</evidence>
<dbReference type="GO" id="GO:0005886">
    <property type="term" value="C:plasma membrane"/>
    <property type="evidence" value="ECO:0007669"/>
    <property type="project" value="UniProtKB-SubCell"/>
</dbReference>
<evidence type="ECO:0000259" key="13">
    <source>
        <dbReference type="PROSITE" id="PS50262"/>
    </source>
</evidence>
<dbReference type="InterPro" id="IPR050569">
    <property type="entry name" value="TAAR"/>
</dbReference>
<evidence type="ECO:0000256" key="6">
    <source>
        <dbReference type="ARBA" id="ARBA00023136"/>
    </source>
</evidence>
<feature type="non-terminal residue" evidence="14">
    <location>
        <position position="881"/>
    </location>
</feature>
<keyword evidence="6 12" id="KW-0472">Membrane</keyword>
<evidence type="ECO:0000256" key="4">
    <source>
        <dbReference type="ARBA" id="ARBA00022989"/>
    </source>
</evidence>
<dbReference type="SUPFAM" id="SSF81321">
    <property type="entry name" value="Family A G protein-coupled receptor-like"/>
    <property type="match status" value="4"/>
</dbReference>
<dbReference type="PRINTS" id="PR00237">
    <property type="entry name" value="GPCRRHODOPSN"/>
</dbReference>
<feature type="transmembrane region" description="Helical" evidence="12">
    <location>
        <begin position="263"/>
        <end position="284"/>
    </location>
</feature>
<comment type="similarity">
    <text evidence="11">Belongs to the G-protein coupled receptor 1 family.</text>
</comment>
<feature type="domain" description="G-protein coupled receptors family 1 profile" evidence="13">
    <location>
        <begin position="588"/>
        <end position="847"/>
    </location>
</feature>
<feature type="transmembrane region" description="Helical" evidence="12">
    <location>
        <begin position="572"/>
        <end position="596"/>
    </location>
</feature>
<feature type="transmembrane region" description="Helical" evidence="12">
    <location>
        <begin position="446"/>
        <end position="471"/>
    </location>
</feature>
<evidence type="ECO:0000256" key="7">
    <source>
        <dbReference type="ARBA" id="ARBA00023157"/>
    </source>
</evidence>
<evidence type="ECO:0000256" key="1">
    <source>
        <dbReference type="ARBA" id="ARBA00004651"/>
    </source>
</evidence>
<keyword evidence="4 12" id="KW-1133">Transmembrane helix</keyword>
<dbReference type="InterPro" id="IPR009132">
    <property type="entry name" value="TAAR_fam"/>
</dbReference>
<feature type="non-terminal residue" evidence="14">
    <location>
        <position position="1"/>
    </location>
</feature>
<dbReference type="InterPro" id="IPR000276">
    <property type="entry name" value="GPCR_Rhodpsn"/>
</dbReference>
<evidence type="ECO:0000313" key="15">
    <source>
        <dbReference type="Proteomes" id="UP000736164"/>
    </source>
</evidence>
<keyword evidence="7" id="KW-1015">Disulfide bond</keyword>
<comment type="caution">
    <text evidence="14">The sequence shown here is derived from an EMBL/GenBank/DDBJ whole genome shotgun (WGS) entry which is preliminary data.</text>
</comment>
<dbReference type="EMBL" id="JAAWVO010073004">
    <property type="protein sequence ID" value="MBN3324840.1"/>
    <property type="molecule type" value="Genomic_DNA"/>
</dbReference>
<feature type="transmembrane region" description="Helical" evidence="12">
    <location>
        <begin position="687"/>
        <end position="709"/>
    </location>
</feature>
<keyword evidence="2" id="KW-1003">Cell membrane</keyword>
<feature type="transmembrane region" description="Helical" evidence="12">
    <location>
        <begin position="172"/>
        <end position="193"/>
    </location>
</feature>
<evidence type="ECO:0000256" key="8">
    <source>
        <dbReference type="ARBA" id="ARBA00023170"/>
    </source>
</evidence>
<evidence type="ECO:0000256" key="3">
    <source>
        <dbReference type="ARBA" id="ARBA00022692"/>
    </source>
</evidence>
<evidence type="ECO:0000256" key="12">
    <source>
        <dbReference type="SAM" id="Phobius"/>
    </source>
</evidence>
<protein>
    <submittedName>
        <fullName evidence="14">TA13C protein</fullName>
    </submittedName>
</protein>
<feature type="transmembrane region" description="Helical" evidence="12">
    <location>
        <begin position="796"/>
        <end position="817"/>
    </location>
</feature>
<dbReference type="Proteomes" id="UP000736164">
    <property type="component" value="Unassembled WGS sequence"/>
</dbReference>
<evidence type="ECO:0000256" key="11">
    <source>
        <dbReference type="RuleBase" id="RU000688"/>
    </source>
</evidence>
<keyword evidence="10 11" id="KW-0807">Transducer</keyword>
<reference evidence="14" key="1">
    <citation type="journal article" date="2021" name="Cell">
        <title>Tracing the genetic footprints of vertebrate landing in non-teleost ray-finned fishes.</title>
        <authorList>
            <person name="Bi X."/>
            <person name="Wang K."/>
            <person name="Yang L."/>
            <person name="Pan H."/>
            <person name="Jiang H."/>
            <person name="Wei Q."/>
            <person name="Fang M."/>
            <person name="Yu H."/>
            <person name="Zhu C."/>
            <person name="Cai Y."/>
            <person name="He Y."/>
            <person name="Gan X."/>
            <person name="Zeng H."/>
            <person name="Yu D."/>
            <person name="Zhu Y."/>
            <person name="Jiang H."/>
            <person name="Qiu Q."/>
            <person name="Yang H."/>
            <person name="Zhang Y.E."/>
            <person name="Wang W."/>
            <person name="Zhu M."/>
            <person name="He S."/>
            <person name="Zhang G."/>
        </authorList>
    </citation>
    <scope>NUCLEOTIDE SEQUENCE</scope>
    <source>
        <strain evidence="14">Allg_001</strain>
    </source>
</reference>
<keyword evidence="3 11" id="KW-0812">Transmembrane</keyword>
<evidence type="ECO:0000256" key="10">
    <source>
        <dbReference type="ARBA" id="ARBA00023224"/>
    </source>
</evidence>
<keyword evidence="15" id="KW-1185">Reference proteome</keyword>
<dbReference type="Gene3D" id="1.20.1070.10">
    <property type="entry name" value="Rhodopsin 7-helix transmembrane proteins"/>
    <property type="match status" value="4"/>
</dbReference>
<evidence type="ECO:0000256" key="5">
    <source>
        <dbReference type="ARBA" id="ARBA00023040"/>
    </source>
</evidence>
<feature type="transmembrane region" description="Helical" evidence="12">
    <location>
        <begin position="526"/>
        <end position="552"/>
    </location>
</feature>
<proteinExistence type="inferred from homology"/>
<dbReference type="PANTHER" id="PTHR24249:SF381">
    <property type="entry name" value="TRACE AMINE ASSOCIATED RECEPTOR 19P-RELATED"/>
    <property type="match status" value="1"/>
</dbReference>
<dbReference type="PANTHER" id="PTHR24249">
    <property type="entry name" value="HISTAMINE RECEPTOR-RELATED G-PROTEIN COUPLED RECEPTOR"/>
    <property type="match status" value="1"/>
</dbReference>
<keyword evidence="5 11" id="KW-0297">G-protein coupled receptor</keyword>
<feature type="transmembrane region" description="Helical" evidence="12">
    <location>
        <begin position="291"/>
        <end position="309"/>
    </location>
</feature>
<feature type="domain" description="G-protein coupled receptors family 1 profile" evidence="13">
    <location>
        <begin position="243"/>
        <end position="517"/>
    </location>
</feature>
<feature type="transmembrane region" description="Helical" evidence="12">
    <location>
        <begin position="829"/>
        <end position="850"/>
    </location>
</feature>
<evidence type="ECO:0000313" key="14">
    <source>
        <dbReference type="EMBL" id="MBN3324840.1"/>
    </source>
</evidence>
<feature type="transmembrane region" description="Helical" evidence="12">
    <location>
        <begin position="608"/>
        <end position="633"/>
    </location>
</feature>
<dbReference type="Pfam" id="PF00001">
    <property type="entry name" value="7tm_1"/>
    <property type="match status" value="4"/>
</dbReference>
<name>A0A8J7PA06_ATRSP</name>
<feature type="transmembrane region" description="Helical" evidence="12">
    <location>
        <begin position="199"/>
        <end position="218"/>
    </location>
</feature>
<dbReference type="CDD" id="cd15055">
    <property type="entry name" value="7tmA_TAARs"/>
    <property type="match status" value="1"/>
</dbReference>
<dbReference type="PROSITE" id="PS50262">
    <property type="entry name" value="G_PROTEIN_RECEP_F1_2"/>
    <property type="match status" value="3"/>
</dbReference>
<feature type="domain" description="G-protein coupled receptors family 1 profile" evidence="13">
    <location>
        <begin position="1"/>
        <end position="223"/>
    </location>
</feature>
<gene>
    <name evidence="14" type="primary">Taar13c_6</name>
    <name evidence="14" type="ORF">GTO95_0015173</name>
</gene>
<sequence>MPFRLSVLIETCWYFGETFCTIYKTVQYVFTSVSINNVACISIDRYFSVCYPFLYSTKVIFYITRPVISFNWLISLLYNLALVYFNGNISGAEHNTCLGDCLFVMSETWGIADLIFVFILPCSIMIVLYVKLFVVARRHAKLINTVTAHANSANEKKGKIPKKSETKAAKTLGIVVVVFLLCLVPYYICTLVYEKVNMSSSSVLINCLVLLACFNSCLNPIIYALAESPFGCIMAVVVLTVCGNLVVIISISHFKQLHTPTNFLVLSLAVADLLIGIIVMPFKLIVLIETCWYFGDIFCTIFTTFSSVLTFVSVNNVACISIDRYFAVCYPFVYSAKLTTNITWSIILLNWFLSLLYNLAFVYFNGNNSNFLFSHIMDLNEVGGHQIVQYCFASDNTSCTKETRSTAVYVILYVFFISVVMLTVCGNLMVIISISHFKQLHTPTNLLLLSLAVADFLIGLIVMPFALIRYIETCWYFGRTFCIIFYSVLFILSVVSLINVVFISIDRYFDVCDPLQYYNKITVNVMCLYIIFIWSFSVFYVLMIVSCNINVINSAGANACLGECVFEITVYMIMYISAVAVVVLTVCGNLVVIISISHFKQLHTPTNFLVLSLAVADLLIGIIVMPFQLIVLIETCWYFGDIFCIIYKTFHSVLTSVSVNNVACISIDRYFAVCYPFIYSTKLITNITWSIILFNWFLSLLYNLALVYFNGNISSAELNTCLGDCLFVMSEIWGIVDLIIVFILPCSVMVALYVNIFVVARRHAKLINCVTAHDNSANERKSKLTTTSERKAAKTLGIVVFVFLLCLVPYYICSIVYEKVNISSSSVVINFLCWLMFFNSSINPIIYALFYSWFQKSVKLIVTLKIFNPASSLINLFPETL</sequence>
<comment type="subcellular location">
    <subcellularLocation>
        <location evidence="1">Cell membrane</location>
        <topology evidence="1">Multi-pass membrane protein</topology>
    </subcellularLocation>
</comment>
<feature type="transmembrane region" description="Helical" evidence="12">
    <location>
        <begin position="483"/>
        <end position="505"/>
    </location>
</feature>
<dbReference type="PROSITE" id="PS00237">
    <property type="entry name" value="G_PROTEIN_RECEP_F1_1"/>
    <property type="match status" value="2"/>
</dbReference>
<feature type="transmembrane region" description="Helical" evidence="12">
    <location>
        <begin position="230"/>
        <end position="251"/>
    </location>
</feature>
<evidence type="ECO:0000256" key="9">
    <source>
        <dbReference type="ARBA" id="ARBA00023180"/>
    </source>
</evidence>
<feature type="transmembrane region" description="Helical" evidence="12">
    <location>
        <begin position="67"/>
        <end position="85"/>
    </location>
</feature>
<feature type="transmembrane region" description="Helical" evidence="12">
    <location>
        <begin position="346"/>
        <end position="364"/>
    </location>
</feature>
<dbReference type="GO" id="GO:0001594">
    <property type="term" value="F:trace-amine receptor activity"/>
    <property type="evidence" value="ECO:0007669"/>
    <property type="project" value="InterPro"/>
</dbReference>
<feature type="transmembrane region" description="Helical" evidence="12">
    <location>
        <begin position="410"/>
        <end position="434"/>
    </location>
</feature>
<feature type="transmembrane region" description="Helical" evidence="12">
    <location>
        <begin position="732"/>
        <end position="758"/>
    </location>
</feature>
<dbReference type="InterPro" id="IPR017452">
    <property type="entry name" value="GPCR_Rhodpsn_7TM"/>
</dbReference>
<dbReference type="FunFam" id="1.20.1070.10:FF:000030">
    <property type="entry name" value="trace amine-associated receptor 1"/>
    <property type="match status" value="1"/>
</dbReference>
<accession>A0A8J7PA06</accession>
<keyword evidence="9" id="KW-0325">Glycoprotein</keyword>
<dbReference type="PRINTS" id="PR01830">
    <property type="entry name" value="TRACEAMINER"/>
</dbReference>
<dbReference type="AlphaFoldDB" id="A0A8J7PA06"/>
<organism evidence="14 15">
    <name type="scientific">Atractosteus spatula</name>
    <name type="common">Alligator gar</name>
    <name type="synonym">Lepisosteus spatula</name>
    <dbReference type="NCBI Taxonomy" id="7917"/>
    <lineage>
        <taxon>Eukaryota</taxon>
        <taxon>Metazoa</taxon>
        <taxon>Chordata</taxon>
        <taxon>Craniata</taxon>
        <taxon>Vertebrata</taxon>
        <taxon>Euteleostomi</taxon>
        <taxon>Actinopterygii</taxon>
        <taxon>Neopterygii</taxon>
        <taxon>Holostei</taxon>
        <taxon>Semionotiformes</taxon>
        <taxon>Lepisosteidae</taxon>
        <taxon>Atractosteus</taxon>
    </lineage>
</organism>